<keyword evidence="5" id="KW-1003">Cell membrane</keyword>
<evidence type="ECO:0000256" key="11">
    <source>
        <dbReference type="ARBA" id="ARBA00022840"/>
    </source>
</evidence>
<dbReference type="InterPro" id="IPR025669">
    <property type="entry name" value="AAA_dom"/>
</dbReference>
<evidence type="ECO:0000256" key="19">
    <source>
        <dbReference type="ARBA" id="ARBA00081049"/>
    </source>
</evidence>
<keyword evidence="20" id="KW-0175">Coiled coil</keyword>
<dbReference type="GO" id="GO:0004715">
    <property type="term" value="F:non-membrane spanning protein tyrosine kinase activity"/>
    <property type="evidence" value="ECO:0007669"/>
    <property type="project" value="UniProtKB-EC"/>
</dbReference>
<sequence length="747" mass="82334">MKRDLTKMDRSQRPADDDFDLLNAIRNVRRHRRLFLSVFALCFILGVAYVVVAKPKFKANALVQIDQQQGSALGALADVVTALQLGSNSVDGELDVITSRATIYPAISRLDADISIKVDNRFPIIGDLFARYRKDEGVATPLFGLKRFAWGGERLKIDVFNVPRQLLEEKFFVTVTGRQSWNLTDDSGKVLASGSTGEPVSFKTDKSGASYDCSIVVSQFEGNVGTRFAVRKFSAAATYANISKRFTATQTTRDSSTIEITYTDTDPEFAAELVNAVAAEYVKLNIEHRAEQSRLSLAFLTKKLPEIRQKVDDSERKLNEYRIKSRMIDLDSQTAALLDRAADLAGQQATADVKIAAQTQLFQGPHPTLRVDAAQQKELASQIAATNRKIEALPMAQQEFVRLSLDVDVNTRLYTALLENEQQLEVVDAGTTGNVFVAEHAVAPEVANWPRIEVVLGSAALCGLLFAFVAVQIRATALGTIKDPLELDLLVDLPLLAVIPVSQTQDRIRRSFVSKRKHNPTCLLAHTHTGDRAVEALRSLRSAMQLSTDSAGKTVILFTGPTPNVGKTFISVNFAYLLAASGKRVVLIDADMRRSTVGRYIPLESKDGLAEVLSGRSTVDSVVRSQVQPNLDVIPAAGQRPKHPSELLESSKFADLIEFLRSKYDFVIIDSPPVLPVSDTLWMSRHADAVVVVSRAEITNPRHLIDAMSRLSNVNAKMAGQVFNGFEPRQSGYGYSYGYEYYAEERS</sequence>
<keyword evidence="14" id="KW-0829">Tyrosine-protein kinase</keyword>
<dbReference type="GO" id="GO:0005524">
    <property type="term" value="F:ATP binding"/>
    <property type="evidence" value="ECO:0007669"/>
    <property type="project" value="UniProtKB-KW"/>
</dbReference>
<keyword evidence="27" id="KW-1185">Reference proteome</keyword>
<keyword evidence="6" id="KW-0997">Cell inner membrane</keyword>
<evidence type="ECO:0000259" key="23">
    <source>
        <dbReference type="Pfam" id="PF13614"/>
    </source>
</evidence>
<evidence type="ECO:0000256" key="1">
    <source>
        <dbReference type="ARBA" id="ARBA00004429"/>
    </source>
</evidence>
<dbReference type="InterPro" id="IPR050445">
    <property type="entry name" value="Bact_polysacc_biosynth/exp"/>
</dbReference>
<comment type="caution">
    <text evidence="26">The sequence shown here is derived from an EMBL/GenBank/DDBJ whole genome shotgun (WGS) entry which is preliminary data.</text>
</comment>
<dbReference type="Pfam" id="PF13807">
    <property type="entry name" value="GNVR"/>
    <property type="match status" value="1"/>
</dbReference>
<evidence type="ECO:0000259" key="22">
    <source>
        <dbReference type="Pfam" id="PF02706"/>
    </source>
</evidence>
<feature type="domain" description="AAA" evidence="23">
    <location>
        <begin position="565"/>
        <end position="698"/>
    </location>
</feature>
<dbReference type="EMBL" id="JAPKHW010000028">
    <property type="protein sequence ID" value="MCX4149282.1"/>
    <property type="molecule type" value="Genomic_DNA"/>
</dbReference>
<keyword evidence="10" id="KW-0418">Kinase</keyword>
<evidence type="ECO:0000256" key="10">
    <source>
        <dbReference type="ARBA" id="ARBA00022777"/>
    </source>
</evidence>
<keyword evidence="15" id="KW-0270">Exopolysaccharide synthesis</keyword>
<feature type="transmembrane region" description="Helical" evidence="21">
    <location>
        <begin position="34"/>
        <end position="52"/>
    </location>
</feature>
<feature type="coiled-coil region" evidence="20">
    <location>
        <begin position="297"/>
        <end position="324"/>
    </location>
</feature>
<comment type="subcellular location">
    <subcellularLocation>
        <location evidence="1">Cell inner membrane</location>
        <topology evidence="1">Multi-pass membrane protein</topology>
    </subcellularLocation>
</comment>
<evidence type="ECO:0000256" key="17">
    <source>
        <dbReference type="ARBA" id="ARBA00054296"/>
    </source>
</evidence>
<keyword evidence="7 26" id="KW-0808">Transferase</keyword>
<evidence type="ECO:0000313" key="27">
    <source>
        <dbReference type="Proteomes" id="UP001209412"/>
    </source>
</evidence>
<dbReference type="PANTHER" id="PTHR32309:SF13">
    <property type="entry name" value="FERRIC ENTEROBACTIN TRANSPORT PROTEIN FEPE"/>
    <property type="match status" value="1"/>
</dbReference>
<accession>A0AAP5ERP9</accession>
<dbReference type="Pfam" id="PF02706">
    <property type="entry name" value="Wzz"/>
    <property type="match status" value="1"/>
</dbReference>
<evidence type="ECO:0000256" key="4">
    <source>
        <dbReference type="ARBA" id="ARBA00011903"/>
    </source>
</evidence>
<dbReference type="InterPro" id="IPR003856">
    <property type="entry name" value="LPS_length_determ_N"/>
</dbReference>
<keyword evidence="8 21" id="KW-0812">Transmembrane</keyword>
<evidence type="ECO:0000256" key="14">
    <source>
        <dbReference type="ARBA" id="ARBA00023137"/>
    </source>
</evidence>
<dbReference type="GO" id="GO:0042802">
    <property type="term" value="F:identical protein binding"/>
    <property type="evidence" value="ECO:0007669"/>
    <property type="project" value="UniProtKB-ARBA"/>
</dbReference>
<comment type="function">
    <text evidence="17">Probably involved in polymerization and/or export of exopolysaccharide EPS I which functions as a virulence factor. May be involved in an ATP-dependent process in the pathway for EPS I production, possibly export of the trimeric repeat units across the inner membrane or their polymerization.</text>
</comment>
<comment type="similarity">
    <text evidence="2">Belongs to the CpsD/CapB family.</text>
</comment>
<dbReference type="NCBIfam" id="TIGR01007">
    <property type="entry name" value="eps_fam"/>
    <property type="match status" value="1"/>
</dbReference>
<dbReference type="Pfam" id="PF13614">
    <property type="entry name" value="AAA_31"/>
    <property type="match status" value="1"/>
</dbReference>
<reference evidence="26" key="1">
    <citation type="submission" date="2022-06" db="EMBL/GenBank/DDBJ databases">
        <title>PHB producers.</title>
        <authorList>
            <person name="Besaury L."/>
        </authorList>
    </citation>
    <scope>NUCLEOTIDE SEQUENCE</scope>
    <source>
        <strain evidence="26 27">SEWS6</strain>
    </source>
</reference>
<evidence type="ECO:0000256" key="9">
    <source>
        <dbReference type="ARBA" id="ARBA00022741"/>
    </source>
</evidence>
<dbReference type="Pfam" id="PF23607">
    <property type="entry name" value="WZC_N"/>
    <property type="match status" value="1"/>
</dbReference>
<feature type="domain" description="Tyrosine-protein kinase G-rich" evidence="24">
    <location>
        <begin position="396"/>
        <end position="475"/>
    </location>
</feature>
<protein>
    <recommendedName>
        <fullName evidence="18">Putative tyrosine-protein kinase EpsB</fullName>
        <ecNumber evidence="4">2.7.10.2</ecNumber>
    </recommendedName>
    <alternativeName>
        <fullName evidence="19">EPS I polysaccharide export protein EpsB</fullName>
    </alternativeName>
</protein>
<dbReference type="InterPro" id="IPR027417">
    <property type="entry name" value="P-loop_NTPase"/>
</dbReference>
<keyword evidence="9" id="KW-0547">Nucleotide-binding</keyword>
<name>A0AAP5ERP9_9BURK</name>
<dbReference type="EC" id="2.7.10.2" evidence="4"/>
<evidence type="ECO:0000256" key="12">
    <source>
        <dbReference type="ARBA" id="ARBA00022989"/>
    </source>
</evidence>
<comment type="similarity">
    <text evidence="3">Belongs to the etk/wzc family.</text>
</comment>
<comment type="catalytic activity">
    <reaction evidence="16">
        <text>L-tyrosyl-[protein] + ATP = O-phospho-L-tyrosyl-[protein] + ADP + H(+)</text>
        <dbReference type="Rhea" id="RHEA:10596"/>
        <dbReference type="Rhea" id="RHEA-COMP:10136"/>
        <dbReference type="Rhea" id="RHEA-COMP:20101"/>
        <dbReference type="ChEBI" id="CHEBI:15378"/>
        <dbReference type="ChEBI" id="CHEBI:30616"/>
        <dbReference type="ChEBI" id="CHEBI:46858"/>
        <dbReference type="ChEBI" id="CHEBI:61978"/>
        <dbReference type="ChEBI" id="CHEBI:456216"/>
        <dbReference type="EC" id="2.7.10.2"/>
    </reaction>
</comment>
<evidence type="ECO:0000256" key="8">
    <source>
        <dbReference type="ARBA" id="ARBA00022692"/>
    </source>
</evidence>
<dbReference type="EMBL" id="JAMXWF010000028">
    <property type="protein sequence ID" value="MDQ6411099.1"/>
    <property type="molecule type" value="Genomic_DNA"/>
</dbReference>
<feature type="domain" description="Polysaccharide chain length determinant N-terminal" evidence="22">
    <location>
        <begin position="17"/>
        <end position="102"/>
    </location>
</feature>
<evidence type="ECO:0000256" key="18">
    <source>
        <dbReference type="ARBA" id="ARBA00067833"/>
    </source>
</evidence>
<dbReference type="SUPFAM" id="SSF52540">
    <property type="entry name" value="P-loop containing nucleoside triphosphate hydrolases"/>
    <property type="match status" value="1"/>
</dbReference>
<dbReference type="Proteomes" id="UP001209412">
    <property type="component" value="Unassembled WGS sequence"/>
</dbReference>
<dbReference type="AlphaFoldDB" id="A0AAP5ERP9"/>
<keyword evidence="11" id="KW-0067">ATP-binding</keyword>
<evidence type="ECO:0000256" key="15">
    <source>
        <dbReference type="ARBA" id="ARBA00023169"/>
    </source>
</evidence>
<dbReference type="Gene3D" id="3.40.50.300">
    <property type="entry name" value="P-loop containing nucleotide triphosphate hydrolases"/>
    <property type="match status" value="1"/>
</dbReference>
<evidence type="ECO:0000256" key="21">
    <source>
        <dbReference type="SAM" id="Phobius"/>
    </source>
</evidence>
<evidence type="ECO:0000256" key="20">
    <source>
        <dbReference type="SAM" id="Coils"/>
    </source>
</evidence>
<dbReference type="FunFam" id="3.40.50.300:FF:000527">
    <property type="entry name" value="Tyrosine-protein kinase etk"/>
    <property type="match status" value="1"/>
</dbReference>
<dbReference type="Proteomes" id="UP001242288">
    <property type="component" value="Unassembled WGS sequence"/>
</dbReference>
<evidence type="ECO:0000313" key="26">
    <source>
        <dbReference type="EMBL" id="MDQ6411099.1"/>
    </source>
</evidence>
<evidence type="ECO:0000256" key="3">
    <source>
        <dbReference type="ARBA" id="ARBA00008883"/>
    </source>
</evidence>
<evidence type="ECO:0000256" key="13">
    <source>
        <dbReference type="ARBA" id="ARBA00023136"/>
    </source>
</evidence>
<dbReference type="RefSeq" id="WP_266260194.1">
    <property type="nucleotide sequence ID" value="NZ_JAMXWF010000028.1"/>
</dbReference>
<dbReference type="GO" id="GO:0000271">
    <property type="term" value="P:polysaccharide biosynthetic process"/>
    <property type="evidence" value="ECO:0007669"/>
    <property type="project" value="UniProtKB-KW"/>
</dbReference>
<dbReference type="InterPro" id="IPR032807">
    <property type="entry name" value="GNVR"/>
</dbReference>
<evidence type="ECO:0000256" key="5">
    <source>
        <dbReference type="ARBA" id="ARBA00022475"/>
    </source>
</evidence>
<dbReference type="InterPro" id="IPR005702">
    <property type="entry name" value="Wzc-like_C"/>
</dbReference>
<dbReference type="CDD" id="cd05387">
    <property type="entry name" value="BY-kinase"/>
    <property type="match status" value="1"/>
</dbReference>
<evidence type="ECO:0000313" key="25">
    <source>
        <dbReference type="EMBL" id="MCX4149282.1"/>
    </source>
</evidence>
<evidence type="ECO:0000256" key="2">
    <source>
        <dbReference type="ARBA" id="ARBA00007316"/>
    </source>
</evidence>
<keyword evidence="13 21" id="KW-0472">Membrane</keyword>
<keyword evidence="12 21" id="KW-1133">Transmembrane helix</keyword>
<dbReference type="PANTHER" id="PTHR32309">
    <property type="entry name" value="TYROSINE-PROTEIN KINASE"/>
    <property type="match status" value="1"/>
</dbReference>
<gene>
    <name evidence="26" type="ORF">NIE36_28405</name>
    <name evidence="25" type="ORF">OSB80_28475</name>
</gene>
<evidence type="ECO:0000256" key="16">
    <source>
        <dbReference type="ARBA" id="ARBA00051245"/>
    </source>
</evidence>
<evidence type="ECO:0000313" key="28">
    <source>
        <dbReference type="Proteomes" id="UP001242288"/>
    </source>
</evidence>
<evidence type="ECO:0000259" key="24">
    <source>
        <dbReference type="Pfam" id="PF13807"/>
    </source>
</evidence>
<evidence type="ECO:0000256" key="6">
    <source>
        <dbReference type="ARBA" id="ARBA00022519"/>
    </source>
</evidence>
<organism evidence="26 28">
    <name type="scientific">Paraburkholderia madseniana</name>
    <dbReference type="NCBI Taxonomy" id="2599607"/>
    <lineage>
        <taxon>Bacteria</taxon>
        <taxon>Pseudomonadati</taxon>
        <taxon>Pseudomonadota</taxon>
        <taxon>Betaproteobacteria</taxon>
        <taxon>Burkholderiales</taxon>
        <taxon>Burkholderiaceae</taxon>
        <taxon>Paraburkholderia</taxon>
    </lineage>
</organism>
<proteinExistence type="inferred from homology"/>
<evidence type="ECO:0000256" key="7">
    <source>
        <dbReference type="ARBA" id="ARBA00022679"/>
    </source>
</evidence>
<dbReference type="GO" id="GO:0005886">
    <property type="term" value="C:plasma membrane"/>
    <property type="evidence" value="ECO:0007669"/>
    <property type="project" value="UniProtKB-SubCell"/>
</dbReference>